<keyword evidence="3" id="KW-1185">Reference proteome</keyword>
<dbReference type="PANTHER" id="PTHR43792">
    <property type="entry name" value="GNAT FAMILY, PUTATIVE (AFU_ORTHOLOGUE AFUA_3G00765)-RELATED-RELATED"/>
    <property type="match status" value="1"/>
</dbReference>
<evidence type="ECO:0000313" key="2">
    <source>
        <dbReference type="EMBL" id="MFC6363164.1"/>
    </source>
</evidence>
<dbReference type="SUPFAM" id="SSF55729">
    <property type="entry name" value="Acyl-CoA N-acyltransferases (Nat)"/>
    <property type="match status" value="1"/>
</dbReference>
<dbReference type="InterPro" id="IPR016181">
    <property type="entry name" value="Acyl_CoA_acyltransferase"/>
</dbReference>
<comment type="caution">
    <text evidence="2">The sequence shown here is derived from an EMBL/GenBank/DDBJ whole genome shotgun (WGS) entry which is preliminary data.</text>
</comment>
<accession>A0ABW1VQ22</accession>
<name>A0ABW1VQ22_9GAMM</name>
<organism evidence="2 3">
    <name type="scientific">Tatumella punctata</name>
    <dbReference type="NCBI Taxonomy" id="399969"/>
    <lineage>
        <taxon>Bacteria</taxon>
        <taxon>Pseudomonadati</taxon>
        <taxon>Pseudomonadota</taxon>
        <taxon>Gammaproteobacteria</taxon>
        <taxon>Enterobacterales</taxon>
        <taxon>Erwiniaceae</taxon>
        <taxon>Tatumella</taxon>
    </lineage>
</organism>
<sequence length="178" mass="20678">MHLLTTPRLTGRRLTGRDRPFFLQLHQHPQVMAFIADPLTEQQILTRFRQRLKPWNTDSRHWLCLLLTERTSAQPVGLTGFCLREPGIVEAGFMFSPEAQGKGYASESLNALTAEYFNRGYGHRIFTRVSAENHACIRLMQRCGFQQEGRLRQCFFLHRQWQDDLLFSRLASDPVSGR</sequence>
<dbReference type="Pfam" id="PF13302">
    <property type="entry name" value="Acetyltransf_3"/>
    <property type="match status" value="1"/>
</dbReference>
<dbReference type="PROSITE" id="PS51186">
    <property type="entry name" value="GNAT"/>
    <property type="match status" value="1"/>
</dbReference>
<evidence type="ECO:0000313" key="3">
    <source>
        <dbReference type="Proteomes" id="UP001596215"/>
    </source>
</evidence>
<gene>
    <name evidence="2" type="ORF">ACFP73_13885</name>
</gene>
<protein>
    <submittedName>
        <fullName evidence="2">GNAT family protein</fullName>
    </submittedName>
</protein>
<dbReference type="InterPro" id="IPR051531">
    <property type="entry name" value="N-acetyltransferase"/>
</dbReference>
<feature type="domain" description="N-acetyltransferase" evidence="1">
    <location>
        <begin position="9"/>
        <end position="163"/>
    </location>
</feature>
<dbReference type="InterPro" id="IPR000182">
    <property type="entry name" value="GNAT_dom"/>
</dbReference>
<dbReference type="Proteomes" id="UP001596215">
    <property type="component" value="Unassembled WGS sequence"/>
</dbReference>
<dbReference type="PANTHER" id="PTHR43792:SF1">
    <property type="entry name" value="N-ACETYLTRANSFERASE DOMAIN-CONTAINING PROTEIN"/>
    <property type="match status" value="1"/>
</dbReference>
<proteinExistence type="predicted"/>
<dbReference type="Gene3D" id="3.40.630.30">
    <property type="match status" value="1"/>
</dbReference>
<reference evidence="3" key="1">
    <citation type="journal article" date="2019" name="Int. J. Syst. Evol. Microbiol.">
        <title>The Global Catalogue of Microorganisms (GCM) 10K type strain sequencing project: providing services to taxonomists for standard genome sequencing and annotation.</title>
        <authorList>
            <consortium name="The Broad Institute Genomics Platform"/>
            <consortium name="The Broad Institute Genome Sequencing Center for Infectious Disease"/>
            <person name="Wu L."/>
            <person name="Ma J."/>
        </authorList>
    </citation>
    <scope>NUCLEOTIDE SEQUENCE [LARGE SCALE GENOMIC DNA]</scope>
    <source>
        <strain evidence="3">CGMCC 4.1530</strain>
    </source>
</reference>
<dbReference type="EMBL" id="JBHSUC010000021">
    <property type="protein sequence ID" value="MFC6363164.1"/>
    <property type="molecule type" value="Genomic_DNA"/>
</dbReference>
<evidence type="ECO:0000259" key="1">
    <source>
        <dbReference type="PROSITE" id="PS51186"/>
    </source>
</evidence>
<dbReference type="RefSeq" id="WP_343877116.1">
    <property type="nucleotide sequence ID" value="NZ_BAAAFW010000056.1"/>
</dbReference>